<reference evidence="10" key="5">
    <citation type="submission" date="2025-09" db="UniProtKB">
        <authorList>
            <consortium name="Ensembl"/>
        </authorList>
    </citation>
    <scope>IDENTIFICATION</scope>
</reference>
<evidence type="ECO:0000256" key="7">
    <source>
        <dbReference type="RuleBase" id="RU000354"/>
    </source>
</evidence>
<keyword evidence="11" id="KW-1185">Reference proteome</keyword>
<dbReference type="Ensembl" id="ENSCMIT00000001208.1">
    <property type="protein sequence ID" value="ENSCMIP00000001150.1"/>
    <property type="gene ID" value="ENSCMIG00000000769.1"/>
</dbReference>
<keyword evidence="6" id="KW-1015">Disulfide bond</keyword>
<dbReference type="GO" id="GO:0030116">
    <property type="term" value="F:glial cell-derived neurotrophic factor receptor binding"/>
    <property type="evidence" value="ECO:0007669"/>
    <property type="project" value="InterPro"/>
</dbReference>
<dbReference type="GO" id="GO:0043524">
    <property type="term" value="P:negative regulation of neuron apoptotic process"/>
    <property type="evidence" value="ECO:0007669"/>
    <property type="project" value="TreeGrafter"/>
</dbReference>
<dbReference type="Pfam" id="PF00019">
    <property type="entry name" value="TGF_beta"/>
    <property type="match status" value="1"/>
</dbReference>
<reference evidence="10" key="4">
    <citation type="submission" date="2025-08" db="UniProtKB">
        <authorList>
            <consortium name="Ensembl"/>
        </authorList>
    </citation>
    <scope>IDENTIFICATION</scope>
</reference>
<dbReference type="InterPro" id="IPR043401">
    <property type="entry name" value="GDNF_fam"/>
</dbReference>
<keyword evidence="3" id="KW-0964">Secreted</keyword>
<reference evidence="11" key="1">
    <citation type="journal article" date="2006" name="Science">
        <title>Ancient noncoding elements conserved in the human genome.</title>
        <authorList>
            <person name="Venkatesh B."/>
            <person name="Kirkness E.F."/>
            <person name="Loh Y.H."/>
            <person name="Halpern A.L."/>
            <person name="Lee A.P."/>
            <person name="Johnson J."/>
            <person name="Dandona N."/>
            <person name="Viswanathan L.D."/>
            <person name="Tay A."/>
            <person name="Venter J.C."/>
            <person name="Strausberg R.L."/>
            <person name="Brenner S."/>
        </authorList>
    </citation>
    <scope>NUCLEOTIDE SEQUENCE [LARGE SCALE GENOMIC DNA]</scope>
</reference>
<dbReference type="InParanoid" id="A0A4W3GEU7"/>
<dbReference type="PANTHER" id="PTHR12173">
    <property type="entry name" value="GDNF SUBFAMILY OF TGF-BETA FAMILY"/>
    <property type="match status" value="1"/>
</dbReference>
<keyword evidence="5 7" id="KW-0339">Growth factor</keyword>
<accession>A0A4W3GEU7</accession>
<evidence type="ECO:0000256" key="3">
    <source>
        <dbReference type="ARBA" id="ARBA00022525"/>
    </source>
</evidence>
<dbReference type="OMA" id="QRYSAKK"/>
<evidence type="ECO:0000313" key="11">
    <source>
        <dbReference type="Proteomes" id="UP000314986"/>
    </source>
</evidence>
<evidence type="ECO:0000313" key="10">
    <source>
        <dbReference type="Ensembl" id="ENSCMIP00000001150.1"/>
    </source>
</evidence>
<dbReference type="GO" id="GO:0008083">
    <property type="term" value="F:growth factor activity"/>
    <property type="evidence" value="ECO:0007669"/>
    <property type="project" value="UniProtKB-KW"/>
</dbReference>
<dbReference type="GO" id="GO:0030971">
    <property type="term" value="F:receptor tyrosine kinase binding"/>
    <property type="evidence" value="ECO:0007669"/>
    <property type="project" value="InterPro"/>
</dbReference>
<evidence type="ECO:0000256" key="2">
    <source>
        <dbReference type="ARBA" id="ARBA00009832"/>
    </source>
</evidence>
<proteinExistence type="inferred from homology"/>
<evidence type="ECO:0000259" key="9">
    <source>
        <dbReference type="PROSITE" id="PS51362"/>
    </source>
</evidence>
<comment type="subcellular location">
    <subcellularLocation>
        <location evidence="1">Secreted</location>
    </subcellularLocation>
</comment>
<keyword evidence="4" id="KW-0732">Signal</keyword>
<dbReference type="GO" id="GO:0090190">
    <property type="term" value="P:positive regulation of branching involved in ureteric bud morphogenesis"/>
    <property type="evidence" value="ECO:0007669"/>
    <property type="project" value="TreeGrafter"/>
</dbReference>
<dbReference type="Gene3D" id="2.10.90.10">
    <property type="entry name" value="Cystine-knot cytokines"/>
    <property type="match status" value="1"/>
</dbReference>
<evidence type="ECO:0000256" key="5">
    <source>
        <dbReference type="ARBA" id="ARBA00023030"/>
    </source>
</evidence>
<organism evidence="10 11">
    <name type="scientific">Callorhinchus milii</name>
    <name type="common">Ghost shark</name>
    <dbReference type="NCBI Taxonomy" id="7868"/>
    <lineage>
        <taxon>Eukaryota</taxon>
        <taxon>Metazoa</taxon>
        <taxon>Chordata</taxon>
        <taxon>Craniata</taxon>
        <taxon>Vertebrata</taxon>
        <taxon>Chondrichthyes</taxon>
        <taxon>Holocephali</taxon>
        <taxon>Chimaeriformes</taxon>
        <taxon>Callorhinchidae</taxon>
        <taxon>Callorhinchus</taxon>
    </lineage>
</organism>
<feature type="region of interest" description="Disordered" evidence="8">
    <location>
        <begin position="84"/>
        <end position="111"/>
    </location>
</feature>
<dbReference type="Proteomes" id="UP000314986">
    <property type="component" value="Unassembled WGS sequence"/>
</dbReference>
<dbReference type="InterPro" id="IPR047020">
    <property type="entry name" value="GDNF_TGF-b-like"/>
</dbReference>
<name>A0A4W3GEU7_CALMI</name>
<dbReference type="GO" id="GO:0005615">
    <property type="term" value="C:extracellular space"/>
    <property type="evidence" value="ECO:0007669"/>
    <property type="project" value="TreeGrafter"/>
</dbReference>
<reference evidence="11" key="2">
    <citation type="journal article" date="2007" name="PLoS Biol.">
        <title>Survey sequencing and comparative analysis of the elephant shark (Callorhinchus milii) genome.</title>
        <authorList>
            <person name="Venkatesh B."/>
            <person name="Kirkness E.F."/>
            <person name="Loh Y.H."/>
            <person name="Halpern A.L."/>
            <person name="Lee A.P."/>
            <person name="Johnson J."/>
            <person name="Dandona N."/>
            <person name="Viswanathan L.D."/>
            <person name="Tay A."/>
            <person name="Venter J.C."/>
            <person name="Strausberg R.L."/>
            <person name="Brenner S."/>
        </authorList>
    </citation>
    <scope>NUCLEOTIDE SEQUENCE [LARGE SCALE GENOMIC DNA]</scope>
</reference>
<dbReference type="InterPro" id="IPR029034">
    <property type="entry name" value="Cystine-knot_cytokine"/>
</dbReference>
<sequence length="210" mass="24400">MLVRVRVTGCKLWLRITVCRLRLQCVGHWEGSRLSGTGNPLLYVQISCLCADPMSVVPQQQHWAVLQFIEDQLKRQKRSLDHVPQSWTKREHKRGSIRADKRGKAVRRRRRRNKGCVLKEIHLNITDLELGYDTQEELMFKYCSGSCEVAETTYDLILKNLTKNKKLGQDNVQPRMCCRPTAFEDNLSFLDSHMAYQTLQRYSAKKCGCV</sequence>
<dbReference type="PANTHER" id="PTHR12173:SF1">
    <property type="entry name" value="GLIAL CELL LINE-DERIVED NEUROTROPHIC FACTOR"/>
    <property type="match status" value="1"/>
</dbReference>
<protein>
    <submittedName>
        <fullName evidence="10">Glial cell derived neurotrophic factor b</fullName>
    </submittedName>
</protein>
<dbReference type="AlphaFoldDB" id="A0A4W3GEU7"/>
<evidence type="ECO:0000256" key="8">
    <source>
        <dbReference type="SAM" id="MobiDB-lite"/>
    </source>
</evidence>
<evidence type="ECO:0000256" key="1">
    <source>
        <dbReference type="ARBA" id="ARBA00004613"/>
    </source>
</evidence>
<dbReference type="GeneTree" id="ENSGT00950000182993"/>
<dbReference type="PROSITE" id="PS51362">
    <property type="entry name" value="TGF_BETA_2"/>
    <property type="match status" value="1"/>
</dbReference>
<evidence type="ECO:0000256" key="4">
    <source>
        <dbReference type="ARBA" id="ARBA00022729"/>
    </source>
</evidence>
<dbReference type="GO" id="GO:0007422">
    <property type="term" value="P:peripheral nervous system development"/>
    <property type="evidence" value="ECO:0007669"/>
    <property type="project" value="TreeGrafter"/>
</dbReference>
<evidence type="ECO:0000256" key="6">
    <source>
        <dbReference type="ARBA" id="ARBA00023157"/>
    </source>
</evidence>
<reference evidence="11" key="3">
    <citation type="journal article" date="2014" name="Nature">
        <title>Elephant shark genome provides unique insights into gnathostome evolution.</title>
        <authorList>
            <consortium name="International Elephant Shark Genome Sequencing Consortium"/>
            <person name="Venkatesh B."/>
            <person name="Lee A.P."/>
            <person name="Ravi V."/>
            <person name="Maurya A.K."/>
            <person name="Lian M.M."/>
            <person name="Swann J.B."/>
            <person name="Ohta Y."/>
            <person name="Flajnik M.F."/>
            <person name="Sutoh Y."/>
            <person name="Kasahara M."/>
            <person name="Hoon S."/>
            <person name="Gangu V."/>
            <person name="Roy S.W."/>
            <person name="Irimia M."/>
            <person name="Korzh V."/>
            <person name="Kondrychyn I."/>
            <person name="Lim Z.W."/>
            <person name="Tay B.H."/>
            <person name="Tohari S."/>
            <person name="Kong K.W."/>
            <person name="Ho S."/>
            <person name="Lorente-Galdos B."/>
            <person name="Quilez J."/>
            <person name="Marques-Bonet T."/>
            <person name="Raney B.J."/>
            <person name="Ingham P.W."/>
            <person name="Tay A."/>
            <person name="Hillier L.W."/>
            <person name="Minx P."/>
            <person name="Boehm T."/>
            <person name="Wilson R.K."/>
            <person name="Brenner S."/>
            <person name="Warren W.C."/>
        </authorList>
    </citation>
    <scope>NUCLEOTIDE SEQUENCE [LARGE SCALE GENOMIC DNA]</scope>
</reference>
<dbReference type="SUPFAM" id="SSF57501">
    <property type="entry name" value="Cystine-knot cytokines"/>
    <property type="match status" value="1"/>
</dbReference>
<comment type="similarity">
    <text evidence="2">Belongs to the TGF-beta family. GDNF subfamily.</text>
</comment>
<dbReference type="CDD" id="cd19380">
    <property type="entry name" value="TGF_beta_GDNF"/>
    <property type="match status" value="1"/>
</dbReference>
<feature type="domain" description="TGF-beta family profile" evidence="9">
    <location>
        <begin position="107"/>
        <end position="210"/>
    </location>
</feature>
<dbReference type="STRING" id="7868.ENSCMIP00000001150"/>
<dbReference type="InterPro" id="IPR001839">
    <property type="entry name" value="TGF-b_C"/>
</dbReference>